<organism evidence="2 3">
    <name type="scientific">Brachybacterium muris UCD-AY4</name>
    <dbReference type="NCBI Taxonomy" id="1249481"/>
    <lineage>
        <taxon>Bacteria</taxon>
        <taxon>Bacillati</taxon>
        <taxon>Actinomycetota</taxon>
        <taxon>Actinomycetes</taxon>
        <taxon>Micrococcales</taxon>
        <taxon>Dermabacteraceae</taxon>
        <taxon>Brachybacterium</taxon>
    </lineage>
</organism>
<protein>
    <recommendedName>
        <fullName evidence="1">Zinc-ribbon 15 domain-containing protein</fullName>
    </recommendedName>
</protein>
<dbReference type="HOGENOM" id="CLU_159385_1_0_11"/>
<dbReference type="InterPro" id="IPR031493">
    <property type="entry name" value="Zinc_ribbon_15"/>
</dbReference>
<dbReference type="EMBL" id="AORC01000024">
    <property type="protein sequence ID" value="EYT47752.1"/>
    <property type="molecule type" value="Genomic_DNA"/>
</dbReference>
<feature type="domain" description="Zinc-ribbon 15" evidence="1">
    <location>
        <begin position="21"/>
        <end position="65"/>
    </location>
</feature>
<evidence type="ECO:0000313" key="3">
    <source>
        <dbReference type="Proteomes" id="UP000019754"/>
    </source>
</evidence>
<proteinExistence type="predicted"/>
<keyword evidence="3" id="KW-1185">Reference proteome</keyword>
<accession>A0A022KPW9</accession>
<dbReference type="RefSeq" id="WP_017824229.1">
    <property type="nucleotide sequence ID" value="NZ_AORC01000024.1"/>
</dbReference>
<gene>
    <name evidence="2" type="ORF">D641_0114545</name>
</gene>
<dbReference type="Pfam" id="PF17032">
    <property type="entry name" value="Zn_ribbon_15"/>
    <property type="match status" value="1"/>
</dbReference>
<evidence type="ECO:0000313" key="2">
    <source>
        <dbReference type="EMBL" id="EYT47752.1"/>
    </source>
</evidence>
<dbReference type="OrthoDB" id="4377018at2"/>
<evidence type="ECO:0000259" key="1">
    <source>
        <dbReference type="Pfam" id="PF17032"/>
    </source>
</evidence>
<comment type="caution">
    <text evidence="2">The sequence shown here is derived from an EMBL/GenBank/DDBJ whole genome shotgun (WGS) entry which is preliminary data.</text>
</comment>
<reference evidence="2 3" key="1">
    <citation type="journal article" date="2013" name="Genome Announc.">
        <title>Draft genome sequence of an Actinobacterium, Brachybacterium muris strain UCD-AY4.</title>
        <authorList>
            <person name="Lo J.R."/>
            <person name="Lang J.M."/>
            <person name="Darling A.E."/>
            <person name="Eisen J.A."/>
            <person name="Coil D.A."/>
        </authorList>
    </citation>
    <scope>NUCLEOTIDE SEQUENCE [LARGE SCALE GENOMIC DNA]</scope>
    <source>
        <strain evidence="2 3">UCD-AY4</strain>
    </source>
</reference>
<dbReference type="Proteomes" id="UP000019754">
    <property type="component" value="Unassembled WGS sequence"/>
</dbReference>
<sequence>MLLIAGVTGKTDNQGPGATRTCPRCGNTTQWQRLKSYRQFTLFFVLPLWRWGRQEYEQCGVCGQTAAA</sequence>
<dbReference type="AlphaFoldDB" id="A0A022KPW9"/>
<name>A0A022KPW9_9MICO</name>